<feature type="domain" description="MYND-type" evidence="5">
    <location>
        <begin position="25"/>
        <end position="70"/>
    </location>
</feature>
<organism evidence="6 7">
    <name type="scientific">Roridomyces roridus</name>
    <dbReference type="NCBI Taxonomy" id="1738132"/>
    <lineage>
        <taxon>Eukaryota</taxon>
        <taxon>Fungi</taxon>
        <taxon>Dikarya</taxon>
        <taxon>Basidiomycota</taxon>
        <taxon>Agaricomycotina</taxon>
        <taxon>Agaricomycetes</taxon>
        <taxon>Agaricomycetidae</taxon>
        <taxon>Agaricales</taxon>
        <taxon>Marasmiineae</taxon>
        <taxon>Mycenaceae</taxon>
        <taxon>Roridomyces</taxon>
    </lineage>
</organism>
<evidence type="ECO:0000313" key="6">
    <source>
        <dbReference type="EMBL" id="KAJ7639322.1"/>
    </source>
</evidence>
<dbReference type="Proteomes" id="UP001221142">
    <property type="component" value="Unassembled WGS sequence"/>
</dbReference>
<sequence length="345" mass="39701">MSEIAHFRPPAQQRNTKLKYQVRQCANCSKPESDVVAQGERFKVCGRCKIARYCDSRCQKKDWPKHKPRCELQASQNAMAEEADELNFEWALGQAPTLSMGAIQPLLHEWVTTYRPLLCLSLLYAQGLWDRPPCQHPATDEPQVFYVPLSTVPGISEQTKARAAFHIGNKWNQVQVVPISELRAAATDRTHRMYDQDLVHIISDFDRHLADRQRVAVAASAAPFFRMSMVLHSVYFHNGIGAMQFHKNWYFEHDRRMDYSGQWQPPAGDWLGLLQETVAAGKGWSRSDAYYNSNIANITNEHSPNQLFLSKQPHVRCYFIRLPQLDGRRYRPPLLSMVSHRPVRA</sequence>
<dbReference type="Gene3D" id="6.10.140.2220">
    <property type="match status" value="1"/>
</dbReference>
<keyword evidence="7" id="KW-1185">Reference proteome</keyword>
<comment type="caution">
    <text evidence="6">The sequence shown here is derived from an EMBL/GenBank/DDBJ whole genome shotgun (WGS) entry which is preliminary data.</text>
</comment>
<evidence type="ECO:0000256" key="4">
    <source>
        <dbReference type="PROSITE-ProRule" id="PRU00134"/>
    </source>
</evidence>
<accession>A0AAD7C5R4</accession>
<dbReference type="GO" id="GO:0008270">
    <property type="term" value="F:zinc ion binding"/>
    <property type="evidence" value="ECO:0007669"/>
    <property type="project" value="UniProtKB-KW"/>
</dbReference>
<keyword evidence="2 4" id="KW-0863">Zinc-finger</keyword>
<dbReference type="InterPro" id="IPR002893">
    <property type="entry name" value="Znf_MYND"/>
</dbReference>
<dbReference type="EMBL" id="JARKIF010000005">
    <property type="protein sequence ID" value="KAJ7639322.1"/>
    <property type="molecule type" value="Genomic_DNA"/>
</dbReference>
<evidence type="ECO:0000259" key="5">
    <source>
        <dbReference type="PROSITE" id="PS50865"/>
    </source>
</evidence>
<proteinExistence type="predicted"/>
<dbReference type="SUPFAM" id="SSF144232">
    <property type="entry name" value="HIT/MYND zinc finger-like"/>
    <property type="match status" value="1"/>
</dbReference>
<evidence type="ECO:0000256" key="3">
    <source>
        <dbReference type="ARBA" id="ARBA00022833"/>
    </source>
</evidence>
<reference evidence="6" key="1">
    <citation type="submission" date="2023-03" db="EMBL/GenBank/DDBJ databases">
        <title>Massive genome expansion in bonnet fungi (Mycena s.s.) driven by repeated elements and novel gene families across ecological guilds.</title>
        <authorList>
            <consortium name="Lawrence Berkeley National Laboratory"/>
            <person name="Harder C.B."/>
            <person name="Miyauchi S."/>
            <person name="Viragh M."/>
            <person name="Kuo A."/>
            <person name="Thoen E."/>
            <person name="Andreopoulos B."/>
            <person name="Lu D."/>
            <person name="Skrede I."/>
            <person name="Drula E."/>
            <person name="Henrissat B."/>
            <person name="Morin E."/>
            <person name="Kohler A."/>
            <person name="Barry K."/>
            <person name="LaButti K."/>
            <person name="Morin E."/>
            <person name="Salamov A."/>
            <person name="Lipzen A."/>
            <person name="Mereny Z."/>
            <person name="Hegedus B."/>
            <person name="Baldrian P."/>
            <person name="Stursova M."/>
            <person name="Weitz H."/>
            <person name="Taylor A."/>
            <person name="Grigoriev I.V."/>
            <person name="Nagy L.G."/>
            <person name="Martin F."/>
            <person name="Kauserud H."/>
        </authorList>
    </citation>
    <scope>NUCLEOTIDE SEQUENCE</scope>
    <source>
        <strain evidence="6">9284</strain>
    </source>
</reference>
<dbReference type="PROSITE" id="PS50865">
    <property type="entry name" value="ZF_MYND_2"/>
    <property type="match status" value="1"/>
</dbReference>
<keyword evidence="1" id="KW-0479">Metal-binding</keyword>
<keyword evidence="3" id="KW-0862">Zinc</keyword>
<evidence type="ECO:0000313" key="7">
    <source>
        <dbReference type="Proteomes" id="UP001221142"/>
    </source>
</evidence>
<dbReference type="PROSITE" id="PS01360">
    <property type="entry name" value="ZF_MYND_1"/>
    <property type="match status" value="1"/>
</dbReference>
<protein>
    <recommendedName>
        <fullName evidence="5">MYND-type domain-containing protein</fullName>
    </recommendedName>
</protein>
<dbReference type="AlphaFoldDB" id="A0AAD7C5R4"/>
<evidence type="ECO:0000256" key="2">
    <source>
        <dbReference type="ARBA" id="ARBA00022771"/>
    </source>
</evidence>
<dbReference type="Pfam" id="PF01753">
    <property type="entry name" value="zf-MYND"/>
    <property type="match status" value="1"/>
</dbReference>
<evidence type="ECO:0000256" key="1">
    <source>
        <dbReference type="ARBA" id="ARBA00022723"/>
    </source>
</evidence>
<gene>
    <name evidence="6" type="ORF">FB45DRAFT_905307</name>
</gene>
<name>A0AAD7C5R4_9AGAR</name>